<keyword evidence="3" id="KW-1185">Reference proteome</keyword>
<evidence type="ECO:0000256" key="1">
    <source>
        <dbReference type="SAM" id="Coils"/>
    </source>
</evidence>
<dbReference type="EMBL" id="CP002779">
    <property type="protein sequence ID" value="AEH23742.1"/>
    <property type="molecule type" value="Genomic_DNA"/>
</dbReference>
<sequence>MKYINITSLNYKKMEDLEYMAALTEKVPYYDFKEKKAKFIEKEKVKEISAELAKKGMFAEAKELLEAAKKDYLKELEKKLVPKTVPLRISFPSWIKLQALALKYETSPSAILRKLLITATQDLIETLKKDGIITQRAYETIKNALNRLEKIKERRTFNEDEKGRKFVIIYEHEEQINPSDLKHIHHFLKHLVKTHASKENIPEEIVDLLFEKNITSDFKTPEAFFYTYAGIFKENDEVFLKFGCEVNTLDIDHVVFEYPVRVVQEFPPETILKFHRKLGFEAFVECPHVIEKIKAKLASGESITLEDYKDIFCHKFDKEIEVLFRASPEKLTFTPKLLPYLFEDYPLPLFKMTFSKDELRINGIRLRKKAKRDEIDKNIEELKKRIKEAYWKTLNLTEKEVLEAESKLKAGYIDETTLETLAIVKGLELFVHYLVRRNSDGGDILSAFTRPSEVFTTTFPKPLIRILELFHGKKIKDILEEMILEEPL</sequence>
<dbReference type="STRING" id="529709.PYCH_00290"/>
<protein>
    <submittedName>
        <fullName evidence="2">Uncharacterized protein</fullName>
    </submittedName>
</protein>
<dbReference type="eggNOG" id="arCOG10606">
    <property type="taxonomic scope" value="Archaea"/>
</dbReference>
<evidence type="ECO:0000313" key="2">
    <source>
        <dbReference type="EMBL" id="AEH23742.1"/>
    </source>
</evidence>
<reference evidence="2 3" key="1">
    <citation type="journal article" date="2011" name="J. Bacteriol.">
        <title>Complete genome sequence of the obligate piezophilic hyperthermophilic archaeon Pyrococcus yayanosii CH1.</title>
        <authorList>
            <person name="Jun X."/>
            <person name="Lupeng L."/>
            <person name="Minjuan X."/>
            <person name="Oger P."/>
            <person name="Fengping W."/>
            <person name="Jebbar M."/>
            <person name="Xiang X."/>
        </authorList>
    </citation>
    <scope>NUCLEOTIDE SEQUENCE [LARGE SCALE GENOMIC DNA]</scope>
    <source>
        <strain evidence="3">CH1 / JCM 16557</strain>
    </source>
</reference>
<proteinExistence type="predicted"/>
<evidence type="ECO:0000313" key="3">
    <source>
        <dbReference type="Proteomes" id="UP000008386"/>
    </source>
</evidence>
<dbReference type="GeneID" id="10836612"/>
<keyword evidence="1" id="KW-0175">Coiled coil</keyword>
<gene>
    <name evidence="2" type="ordered locus">PYCH_00290</name>
</gene>
<dbReference type="KEGG" id="pya:PYCH_00290"/>
<dbReference type="HOGENOM" id="CLU_549390_0_0_2"/>
<feature type="coiled-coil region" evidence="1">
    <location>
        <begin position="134"/>
        <end position="161"/>
    </location>
</feature>
<dbReference type="OrthoDB" id="103475at2157"/>
<dbReference type="Proteomes" id="UP000008386">
    <property type="component" value="Chromosome"/>
</dbReference>
<accession>F8AFD5</accession>
<organism evidence="2 3">
    <name type="scientific">Pyrococcus yayanosii (strain CH1 / JCM 16557)</name>
    <dbReference type="NCBI Taxonomy" id="529709"/>
    <lineage>
        <taxon>Archaea</taxon>
        <taxon>Methanobacteriati</taxon>
        <taxon>Methanobacteriota</taxon>
        <taxon>Thermococci</taxon>
        <taxon>Thermococcales</taxon>
        <taxon>Thermococcaceae</taxon>
        <taxon>Pyrococcus</taxon>
    </lineage>
</organism>
<dbReference type="AlphaFoldDB" id="F8AFD5"/>
<name>F8AFD5_PYRYC</name>
<dbReference type="RefSeq" id="WP_013904800.1">
    <property type="nucleotide sequence ID" value="NC_015680.1"/>
</dbReference>
<feature type="coiled-coil region" evidence="1">
    <location>
        <begin position="365"/>
        <end position="392"/>
    </location>
</feature>